<feature type="active site" description="Charge relay system" evidence="9 10">
    <location>
        <position position="148"/>
    </location>
</feature>
<evidence type="ECO:0000256" key="9">
    <source>
        <dbReference type="PIRSR" id="PIRSR615500-1"/>
    </source>
</evidence>
<organism evidence="17 18">
    <name type="scientific">Acorus calamus</name>
    <name type="common">Sweet flag</name>
    <dbReference type="NCBI Taxonomy" id="4465"/>
    <lineage>
        <taxon>Eukaryota</taxon>
        <taxon>Viridiplantae</taxon>
        <taxon>Streptophyta</taxon>
        <taxon>Embryophyta</taxon>
        <taxon>Tracheophyta</taxon>
        <taxon>Spermatophyta</taxon>
        <taxon>Magnoliopsida</taxon>
        <taxon>Liliopsida</taxon>
        <taxon>Acoraceae</taxon>
        <taxon>Acorus</taxon>
    </lineage>
</organism>
<evidence type="ECO:0000313" key="17">
    <source>
        <dbReference type="EMBL" id="KAK1285142.1"/>
    </source>
</evidence>
<dbReference type="InterPro" id="IPR000209">
    <property type="entry name" value="Peptidase_S8/S53_dom"/>
</dbReference>
<evidence type="ECO:0000259" key="13">
    <source>
        <dbReference type="Pfam" id="PF00082"/>
    </source>
</evidence>
<evidence type="ECO:0000256" key="5">
    <source>
        <dbReference type="ARBA" id="ARBA00022729"/>
    </source>
</evidence>
<dbReference type="Pfam" id="PF02225">
    <property type="entry name" value="PA"/>
    <property type="match status" value="1"/>
</dbReference>
<keyword evidence="18" id="KW-1185">Reference proteome</keyword>
<evidence type="ECO:0000256" key="3">
    <source>
        <dbReference type="ARBA" id="ARBA00022525"/>
    </source>
</evidence>
<dbReference type="AlphaFoldDB" id="A0AAV9CA57"/>
<evidence type="ECO:0000259" key="14">
    <source>
        <dbReference type="Pfam" id="PF02225"/>
    </source>
</evidence>
<dbReference type="EMBL" id="JAUJYO010000020">
    <property type="protein sequence ID" value="KAK1285142.1"/>
    <property type="molecule type" value="Genomic_DNA"/>
</dbReference>
<dbReference type="InterPro" id="IPR037045">
    <property type="entry name" value="S8pro/Inhibitor_I9_sf"/>
</dbReference>
<keyword evidence="3" id="KW-0964">Secreted</keyword>
<dbReference type="InterPro" id="IPR003137">
    <property type="entry name" value="PA_domain"/>
</dbReference>
<reference evidence="17" key="2">
    <citation type="submission" date="2023-06" db="EMBL/GenBank/DDBJ databases">
        <authorList>
            <person name="Ma L."/>
            <person name="Liu K.-W."/>
            <person name="Li Z."/>
            <person name="Hsiao Y.-Y."/>
            <person name="Qi Y."/>
            <person name="Fu T."/>
            <person name="Tang G."/>
            <person name="Zhang D."/>
            <person name="Sun W.-H."/>
            <person name="Liu D.-K."/>
            <person name="Li Y."/>
            <person name="Chen G.-Z."/>
            <person name="Liu X.-D."/>
            <person name="Liao X.-Y."/>
            <person name="Jiang Y.-T."/>
            <person name="Yu X."/>
            <person name="Hao Y."/>
            <person name="Huang J."/>
            <person name="Zhao X.-W."/>
            <person name="Ke S."/>
            <person name="Chen Y.-Y."/>
            <person name="Wu W.-L."/>
            <person name="Hsu J.-L."/>
            <person name="Lin Y.-F."/>
            <person name="Huang M.-D."/>
            <person name="Li C.-Y."/>
            <person name="Huang L."/>
            <person name="Wang Z.-W."/>
            <person name="Zhao X."/>
            <person name="Zhong W.-Y."/>
            <person name="Peng D.-H."/>
            <person name="Ahmad S."/>
            <person name="Lan S."/>
            <person name="Zhang J.-S."/>
            <person name="Tsai W.-C."/>
            <person name="Van De Peer Y."/>
            <person name="Liu Z.-J."/>
        </authorList>
    </citation>
    <scope>NUCLEOTIDE SEQUENCE</scope>
    <source>
        <strain evidence="17">CP</strain>
        <tissue evidence="17">Leaves</tissue>
    </source>
</reference>
<keyword evidence="8" id="KW-0325">Glycoprotein</keyword>
<evidence type="ECO:0000256" key="11">
    <source>
        <dbReference type="RuleBase" id="RU003355"/>
    </source>
</evidence>
<dbReference type="InterPro" id="IPR045051">
    <property type="entry name" value="SBT"/>
</dbReference>
<accession>A0AAV9CA57</accession>
<feature type="domain" description="Inhibitor I9" evidence="15">
    <location>
        <begin position="31"/>
        <end position="112"/>
    </location>
</feature>
<protein>
    <submittedName>
        <fullName evidence="17">Subtilisin-like protease</fullName>
    </submittedName>
</protein>
<evidence type="ECO:0000256" key="12">
    <source>
        <dbReference type="SAM" id="SignalP"/>
    </source>
</evidence>
<proteinExistence type="inferred from homology"/>
<dbReference type="CDD" id="cd04852">
    <property type="entry name" value="Peptidases_S8_3"/>
    <property type="match status" value="1"/>
</dbReference>
<dbReference type="Gene3D" id="3.50.30.30">
    <property type="match status" value="1"/>
</dbReference>
<dbReference type="FunFam" id="3.30.70.80:FF:000003">
    <property type="entry name" value="Subtilisin-like protease SBT1.9"/>
    <property type="match status" value="1"/>
</dbReference>
<sequence>MQPVSHLLLSILLCLACSLTSVHASPPQKKTYIVQMDRSLKPNSFPHHHQWYASAISSVTSSDHNDAHNRIIYNYETVFHGFAARLTDAEADMLNTHHGVVAIYPETVYHLHTTRSADFLRLVPAMVNNVWSAATAAGHGDVIIGVLDTGIWPWNPSFDDTGLGPVPSRWRGVCSPGPGFAVSDCNRKVIGARFFYSGYGASVGPDARHLTPRDEDGHGTHTASTAAGAPAANASLFGYATGTARGMAPGARVAAYKVCWSQGCFSSDILSAVDAAVYDGVDVLSISLGGGAESYARDSLAVAAFRAAELGVFIACSAGNGGPTAASLMNAAPWIATIGASTIDREFPAFVRLGNGRTFTGASLYKGRRGLSPGKQYPLVYITDKRGNQTLGSFCMQMTIDPHLVAGKIVICDRGISPRVEKGATVKAAGGAGMVLANTDLNGEELVADSHLLPSVAVGYAEGNAIKNYFRTAKNPTATLTFWGTKMGVRPSPVVAGFSSRGPSSLTLEILKPDMVAPGVNILAAWTGDASPTGLREDPRRVKFNILSGTSMSCPHVAGIAALLKARHPDWSPAAIKSALMTTAYVHDNTYRPIRDASTSAQTNYYALGAGHINPSKALDPGLVYDIGAEDYFNFLCTQNLAPEQIKVFVKPYSNWSCDHSLANPGDLNYPSISAVFSWNTTSGQSLTLHRTVTNVGPAISVYTVKASPFKGADVVVQPKKLQFTKTYQKLSYKVTFTSKSPHLSPEFGGLVWRDGVRRVRSPIIVTWLS</sequence>
<dbReference type="GO" id="GO:0004252">
    <property type="term" value="F:serine-type endopeptidase activity"/>
    <property type="evidence" value="ECO:0007669"/>
    <property type="project" value="UniProtKB-UniRule"/>
</dbReference>
<dbReference type="GO" id="GO:0048731">
    <property type="term" value="P:system development"/>
    <property type="evidence" value="ECO:0007669"/>
    <property type="project" value="UniProtKB-ARBA"/>
</dbReference>
<dbReference type="Gene3D" id="3.30.70.80">
    <property type="entry name" value="Peptidase S8 propeptide/proteinase inhibitor I9"/>
    <property type="match status" value="1"/>
</dbReference>
<dbReference type="GO" id="GO:0005576">
    <property type="term" value="C:extracellular region"/>
    <property type="evidence" value="ECO:0007669"/>
    <property type="project" value="UniProtKB-SubCell"/>
</dbReference>
<dbReference type="PROSITE" id="PS00138">
    <property type="entry name" value="SUBTILASE_SER"/>
    <property type="match status" value="1"/>
</dbReference>
<dbReference type="InterPro" id="IPR023828">
    <property type="entry name" value="Peptidase_S8_Ser-AS"/>
</dbReference>
<dbReference type="SUPFAM" id="SSF54897">
    <property type="entry name" value="Protease propeptides/inhibitors"/>
    <property type="match status" value="1"/>
</dbReference>
<keyword evidence="7 10" id="KW-0720">Serine protease</keyword>
<dbReference type="Pfam" id="PF05922">
    <property type="entry name" value="Inhibitor_I9"/>
    <property type="match status" value="1"/>
</dbReference>
<feature type="domain" description="Subtilisin-like protease fibronectin type-III" evidence="16">
    <location>
        <begin position="667"/>
        <end position="766"/>
    </location>
</feature>
<evidence type="ECO:0000256" key="6">
    <source>
        <dbReference type="ARBA" id="ARBA00022801"/>
    </source>
</evidence>
<dbReference type="Gene3D" id="3.40.50.200">
    <property type="entry name" value="Peptidase S8/S53 domain"/>
    <property type="match status" value="1"/>
</dbReference>
<evidence type="ECO:0000256" key="4">
    <source>
        <dbReference type="ARBA" id="ARBA00022670"/>
    </source>
</evidence>
<dbReference type="SUPFAM" id="SSF52743">
    <property type="entry name" value="Subtilisin-like"/>
    <property type="match status" value="1"/>
</dbReference>
<evidence type="ECO:0000256" key="1">
    <source>
        <dbReference type="ARBA" id="ARBA00004613"/>
    </source>
</evidence>
<evidence type="ECO:0000313" key="18">
    <source>
        <dbReference type="Proteomes" id="UP001180020"/>
    </source>
</evidence>
<feature type="active site" description="Charge relay system" evidence="9 10">
    <location>
        <position position="551"/>
    </location>
</feature>
<dbReference type="PROSITE" id="PS00136">
    <property type="entry name" value="SUBTILASE_ASP"/>
    <property type="match status" value="1"/>
</dbReference>
<feature type="domain" description="Peptidase S8/S53" evidence="13">
    <location>
        <begin position="141"/>
        <end position="590"/>
    </location>
</feature>
<dbReference type="Proteomes" id="UP001180020">
    <property type="component" value="Unassembled WGS sequence"/>
</dbReference>
<gene>
    <name evidence="17" type="primary">ARA12</name>
    <name evidence="17" type="ORF">QJS10_CPB20g01584</name>
</gene>
<dbReference type="InterPro" id="IPR023827">
    <property type="entry name" value="Peptidase_S8_Asp-AS"/>
</dbReference>
<dbReference type="InterPro" id="IPR036852">
    <property type="entry name" value="Peptidase_S8/S53_dom_sf"/>
</dbReference>
<dbReference type="InterPro" id="IPR015500">
    <property type="entry name" value="Peptidase_S8_subtilisin-rel"/>
</dbReference>
<evidence type="ECO:0000259" key="15">
    <source>
        <dbReference type="Pfam" id="PF05922"/>
    </source>
</evidence>
<name>A0AAV9CA57_ACOCL</name>
<dbReference type="InterPro" id="IPR034197">
    <property type="entry name" value="Peptidases_S8_3"/>
</dbReference>
<evidence type="ECO:0000256" key="10">
    <source>
        <dbReference type="PROSITE-ProRule" id="PRU01240"/>
    </source>
</evidence>
<feature type="chain" id="PRO_5043530004" evidence="12">
    <location>
        <begin position="25"/>
        <end position="770"/>
    </location>
</feature>
<keyword evidence="4 10" id="KW-0645">Protease</keyword>
<evidence type="ECO:0000259" key="16">
    <source>
        <dbReference type="Pfam" id="PF17766"/>
    </source>
</evidence>
<feature type="signal peptide" evidence="12">
    <location>
        <begin position="1"/>
        <end position="24"/>
    </location>
</feature>
<dbReference type="PROSITE" id="PS51892">
    <property type="entry name" value="SUBTILASE"/>
    <property type="match status" value="1"/>
</dbReference>
<dbReference type="InterPro" id="IPR041469">
    <property type="entry name" value="Subtilisin-like_FN3"/>
</dbReference>
<comment type="similarity">
    <text evidence="2 10 11">Belongs to the peptidase S8 family.</text>
</comment>
<dbReference type="Pfam" id="PF00082">
    <property type="entry name" value="Peptidase_S8"/>
    <property type="match status" value="1"/>
</dbReference>
<feature type="active site" description="Charge relay system" evidence="9 10">
    <location>
        <position position="218"/>
    </location>
</feature>
<evidence type="ECO:0000256" key="8">
    <source>
        <dbReference type="ARBA" id="ARBA00023180"/>
    </source>
</evidence>
<keyword evidence="6 10" id="KW-0378">Hydrolase</keyword>
<dbReference type="PRINTS" id="PR00723">
    <property type="entry name" value="SUBTILISIN"/>
</dbReference>
<evidence type="ECO:0000256" key="2">
    <source>
        <dbReference type="ARBA" id="ARBA00011073"/>
    </source>
</evidence>
<comment type="caution">
    <text evidence="17">The sequence shown here is derived from an EMBL/GenBank/DDBJ whole genome shotgun (WGS) entry which is preliminary data.</text>
</comment>
<dbReference type="InterPro" id="IPR010259">
    <property type="entry name" value="S8pro/Inhibitor_I9"/>
</dbReference>
<dbReference type="CDD" id="cd02120">
    <property type="entry name" value="PA_subtilisin_like"/>
    <property type="match status" value="1"/>
</dbReference>
<reference evidence="17" key="1">
    <citation type="journal article" date="2023" name="Nat. Commun.">
        <title>Diploid and tetraploid genomes of Acorus and the evolution of monocots.</title>
        <authorList>
            <person name="Ma L."/>
            <person name="Liu K.W."/>
            <person name="Li Z."/>
            <person name="Hsiao Y.Y."/>
            <person name="Qi Y."/>
            <person name="Fu T."/>
            <person name="Tang G.D."/>
            <person name="Zhang D."/>
            <person name="Sun W.H."/>
            <person name="Liu D.K."/>
            <person name="Li Y."/>
            <person name="Chen G.Z."/>
            <person name="Liu X.D."/>
            <person name="Liao X.Y."/>
            <person name="Jiang Y.T."/>
            <person name="Yu X."/>
            <person name="Hao Y."/>
            <person name="Huang J."/>
            <person name="Zhao X.W."/>
            <person name="Ke S."/>
            <person name="Chen Y.Y."/>
            <person name="Wu W.L."/>
            <person name="Hsu J.L."/>
            <person name="Lin Y.F."/>
            <person name="Huang M.D."/>
            <person name="Li C.Y."/>
            <person name="Huang L."/>
            <person name="Wang Z.W."/>
            <person name="Zhao X."/>
            <person name="Zhong W.Y."/>
            <person name="Peng D.H."/>
            <person name="Ahmad S."/>
            <person name="Lan S."/>
            <person name="Zhang J.S."/>
            <person name="Tsai W.C."/>
            <person name="Van de Peer Y."/>
            <person name="Liu Z.J."/>
        </authorList>
    </citation>
    <scope>NUCLEOTIDE SEQUENCE</scope>
    <source>
        <strain evidence="17">CP</strain>
    </source>
</reference>
<comment type="subcellular location">
    <subcellularLocation>
        <location evidence="1">Secreted</location>
    </subcellularLocation>
</comment>
<keyword evidence="5 12" id="KW-0732">Signal</keyword>
<dbReference type="FunFam" id="3.40.50.200:FF:000006">
    <property type="entry name" value="Subtilisin-like protease SBT1.5"/>
    <property type="match status" value="1"/>
</dbReference>
<dbReference type="FunFam" id="3.50.30.30:FF:000005">
    <property type="entry name" value="subtilisin-like protease SBT1.5"/>
    <property type="match status" value="1"/>
</dbReference>
<evidence type="ECO:0000256" key="7">
    <source>
        <dbReference type="ARBA" id="ARBA00022825"/>
    </source>
</evidence>
<dbReference type="Gene3D" id="2.60.40.2310">
    <property type="match status" value="1"/>
</dbReference>
<dbReference type="GO" id="GO:0006508">
    <property type="term" value="P:proteolysis"/>
    <property type="evidence" value="ECO:0007669"/>
    <property type="project" value="UniProtKB-KW"/>
</dbReference>
<dbReference type="Pfam" id="PF17766">
    <property type="entry name" value="fn3_6"/>
    <property type="match status" value="1"/>
</dbReference>
<feature type="domain" description="PA" evidence="14">
    <location>
        <begin position="376"/>
        <end position="466"/>
    </location>
</feature>
<dbReference type="PANTHER" id="PTHR10795">
    <property type="entry name" value="PROPROTEIN CONVERTASE SUBTILISIN/KEXIN"/>
    <property type="match status" value="1"/>
</dbReference>